<evidence type="ECO:0000313" key="2">
    <source>
        <dbReference type="Proteomes" id="UP000446657"/>
    </source>
</evidence>
<gene>
    <name evidence="1" type="ORF">GMD30_09025</name>
</gene>
<proteinExistence type="predicted"/>
<name>A0A844KNA7_9FIRM</name>
<evidence type="ECO:0000313" key="1">
    <source>
        <dbReference type="EMBL" id="MTR81836.1"/>
    </source>
</evidence>
<dbReference type="Proteomes" id="UP000446657">
    <property type="component" value="Unassembled WGS sequence"/>
</dbReference>
<accession>A0A844KNA7</accession>
<dbReference type="RefSeq" id="WP_155176648.1">
    <property type="nucleotide sequence ID" value="NZ_WNAK01000016.1"/>
</dbReference>
<dbReference type="AlphaFoldDB" id="A0A844KNA7"/>
<protein>
    <submittedName>
        <fullName evidence="1">Uncharacterized protein</fullName>
    </submittedName>
</protein>
<dbReference type="EMBL" id="WNAL01000016">
    <property type="protein sequence ID" value="MTR81836.1"/>
    <property type="molecule type" value="Genomic_DNA"/>
</dbReference>
<sequence length="281" mass="32931">MNVEYLSKVPEWYKSNEKFDLVLSDDIDSLTTVAVVQSVHPNWNVEYFYDFDNIYASPDAYFKENKSRTRVWCDVAFCRNEMAFDNHISRKDIDDHVNPRCINPNILASVSNYGYTNKYAGSTALLVWSLYNIPLPKTEEGKMMLLCIDSTFKGFYSTKFKERNRFFLCDVLDLPELYEVEKRHDIKEFYQLMDKYGLSQKIRYNSETKQIESKLDVATISEKLGIDISLPTKQYDHWRSFEQKQVNMCGVKSIKDLERGLVTLAFTFRNVAKYSVLKKTA</sequence>
<organism evidence="1 2">
    <name type="scientific">Roseburia faecis</name>
    <dbReference type="NCBI Taxonomy" id="301302"/>
    <lineage>
        <taxon>Bacteria</taxon>
        <taxon>Bacillati</taxon>
        <taxon>Bacillota</taxon>
        <taxon>Clostridia</taxon>
        <taxon>Lachnospirales</taxon>
        <taxon>Lachnospiraceae</taxon>
        <taxon>Roseburia</taxon>
    </lineage>
</organism>
<comment type="caution">
    <text evidence="1">The sequence shown here is derived from an EMBL/GenBank/DDBJ whole genome shotgun (WGS) entry which is preliminary data.</text>
</comment>
<reference evidence="1 2" key="1">
    <citation type="journal article" date="2019" name="Nat. Med.">
        <title>A library of human gut bacterial isolates paired with longitudinal multiomics data enables mechanistic microbiome research.</title>
        <authorList>
            <person name="Poyet M."/>
            <person name="Groussin M."/>
            <person name="Gibbons S.M."/>
            <person name="Avila-Pacheco J."/>
            <person name="Jiang X."/>
            <person name="Kearney S.M."/>
            <person name="Perrotta A.R."/>
            <person name="Berdy B."/>
            <person name="Zhao S."/>
            <person name="Lieberman T.D."/>
            <person name="Swanson P.K."/>
            <person name="Smith M."/>
            <person name="Roesemann S."/>
            <person name="Alexander J.E."/>
            <person name="Rich S.A."/>
            <person name="Livny J."/>
            <person name="Vlamakis H."/>
            <person name="Clish C."/>
            <person name="Bullock K."/>
            <person name="Deik A."/>
            <person name="Scott J."/>
            <person name="Pierce K.A."/>
            <person name="Xavier R.J."/>
            <person name="Alm E.J."/>
        </authorList>
    </citation>
    <scope>NUCLEOTIDE SEQUENCE [LARGE SCALE GENOMIC DNA]</scope>
    <source>
        <strain evidence="1 2">BIOML-A1</strain>
    </source>
</reference>